<reference evidence="2" key="2">
    <citation type="journal article" date="2015" name="Fish Shellfish Immunol.">
        <title>Early steps in the European eel (Anguilla anguilla)-Vibrio vulnificus interaction in the gills: Role of the RtxA13 toxin.</title>
        <authorList>
            <person name="Callol A."/>
            <person name="Pajuelo D."/>
            <person name="Ebbesson L."/>
            <person name="Teles M."/>
            <person name="MacKenzie S."/>
            <person name="Amaro C."/>
        </authorList>
    </citation>
    <scope>NUCLEOTIDE SEQUENCE</scope>
</reference>
<reference evidence="2" key="1">
    <citation type="submission" date="2014-11" db="EMBL/GenBank/DDBJ databases">
        <authorList>
            <person name="Amaro Gonzalez C."/>
        </authorList>
    </citation>
    <scope>NUCLEOTIDE SEQUENCE</scope>
</reference>
<dbReference type="AlphaFoldDB" id="A0A0E9SSR6"/>
<sequence>MQVLRSHQHSLGSAGPRQGRGGWAGELV</sequence>
<evidence type="ECO:0000313" key="2">
    <source>
        <dbReference type="EMBL" id="JAH43578.1"/>
    </source>
</evidence>
<organism evidence="2">
    <name type="scientific">Anguilla anguilla</name>
    <name type="common">European freshwater eel</name>
    <name type="synonym">Muraena anguilla</name>
    <dbReference type="NCBI Taxonomy" id="7936"/>
    <lineage>
        <taxon>Eukaryota</taxon>
        <taxon>Metazoa</taxon>
        <taxon>Chordata</taxon>
        <taxon>Craniata</taxon>
        <taxon>Vertebrata</taxon>
        <taxon>Euteleostomi</taxon>
        <taxon>Actinopterygii</taxon>
        <taxon>Neopterygii</taxon>
        <taxon>Teleostei</taxon>
        <taxon>Anguilliformes</taxon>
        <taxon>Anguillidae</taxon>
        <taxon>Anguilla</taxon>
    </lineage>
</organism>
<dbReference type="EMBL" id="GBXM01064999">
    <property type="protein sequence ID" value="JAH43578.1"/>
    <property type="molecule type" value="Transcribed_RNA"/>
</dbReference>
<protein>
    <submittedName>
        <fullName evidence="2">Uncharacterized protein</fullName>
    </submittedName>
</protein>
<proteinExistence type="predicted"/>
<feature type="region of interest" description="Disordered" evidence="1">
    <location>
        <begin position="1"/>
        <end position="28"/>
    </location>
</feature>
<evidence type="ECO:0000256" key="1">
    <source>
        <dbReference type="SAM" id="MobiDB-lite"/>
    </source>
</evidence>
<feature type="compositionally biased region" description="Gly residues" evidence="1">
    <location>
        <begin position="18"/>
        <end position="28"/>
    </location>
</feature>
<name>A0A0E9SSR6_ANGAN</name>
<accession>A0A0E9SSR6</accession>